<sequence length="102" mass="11617">MDKIKISHTEKSIPPLSKPLFIIVIKATKTSYLLREPELLPKPAPFRNKSLNRAIDRLRPLQTYNSTKYVCRQLQAVINLWVFPLSEIGLFAAAGLVGRRLC</sequence>
<gene>
    <name evidence="1" type="ORF">PoB_006196100</name>
</gene>
<proteinExistence type="predicted"/>
<dbReference type="AlphaFoldDB" id="A0AAV4CU56"/>
<protein>
    <submittedName>
        <fullName evidence="1">Uncharacterized protein</fullName>
    </submittedName>
</protein>
<keyword evidence="2" id="KW-1185">Reference proteome</keyword>
<evidence type="ECO:0000313" key="2">
    <source>
        <dbReference type="Proteomes" id="UP000735302"/>
    </source>
</evidence>
<evidence type="ECO:0000313" key="1">
    <source>
        <dbReference type="EMBL" id="GFO35456.1"/>
    </source>
</evidence>
<name>A0AAV4CU56_9GAST</name>
<organism evidence="1 2">
    <name type="scientific">Plakobranchus ocellatus</name>
    <dbReference type="NCBI Taxonomy" id="259542"/>
    <lineage>
        <taxon>Eukaryota</taxon>
        <taxon>Metazoa</taxon>
        <taxon>Spiralia</taxon>
        <taxon>Lophotrochozoa</taxon>
        <taxon>Mollusca</taxon>
        <taxon>Gastropoda</taxon>
        <taxon>Heterobranchia</taxon>
        <taxon>Euthyneura</taxon>
        <taxon>Panpulmonata</taxon>
        <taxon>Sacoglossa</taxon>
        <taxon>Placobranchoidea</taxon>
        <taxon>Plakobranchidae</taxon>
        <taxon>Plakobranchus</taxon>
    </lineage>
</organism>
<accession>A0AAV4CU56</accession>
<comment type="caution">
    <text evidence="1">The sequence shown here is derived from an EMBL/GenBank/DDBJ whole genome shotgun (WGS) entry which is preliminary data.</text>
</comment>
<dbReference type="Proteomes" id="UP000735302">
    <property type="component" value="Unassembled WGS sequence"/>
</dbReference>
<dbReference type="EMBL" id="BLXT01006999">
    <property type="protein sequence ID" value="GFO35456.1"/>
    <property type="molecule type" value="Genomic_DNA"/>
</dbReference>
<reference evidence="1 2" key="1">
    <citation type="journal article" date="2021" name="Elife">
        <title>Chloroplast acquisition without the gene transfer in kleptoplastic sea slugs, Plakobranchus ocellatus.</title>
        <authorList>
            <person name="Maeda T."/>
            <person name="Takahashi S."/>
            <person name="Yoshida T."/>
            <person name="Shimamura S."/>
            <person name="Takaki Y."/>
            <person name="Nagai Y."/>
            <person name="Toyoda A."/>
            <person name="Suzuki Y."/>
            <person name="Arimoto A."/>
            <person name="Ishii H."/>
            <person name="Satoh N."/>
            <person name="Nishiyama T."/>
            <person name="Hasebe M."/>
            <person name="Maruyama T."/>
            <person name="Minagawa J."/>
            <person name="Obokata J."/>
            <person name="Shigenobu S."/>
        </authorList>
    </citation>
    <scope>NUCLEOTIDE SEQUENCE [LARGE SCALE GENOMIC DNA]</scope>
</reference>